<keyword evidence="1" id="KW-1133">Transmembrane helix</keyword>
<accession>A0A0F9ER69</accession>
<keyword evidence="1" id="KW-0812">Transmembrane</keyword>
<proteinExistence type="predicted"/>
<keyword evidence="1" id="KW-0472">Membrane</keyword>
<reference evidence="2" key="1">
    <citation type="journal article" date="2015" name="Nature">
        <title>Complex archaea that bridge the gap between prokaryotes and eukaryotes.</title>
        <authorList>
            <person name="Spang A."/>
            <person name="Saw J.H."/>
            <person name="Jorgensen S.L."/>
            <person name="Zaremba-Niedzwiedzka K."/>
            <person name="Martijn J."/>
            <person name="Lind A.E."/>
            <person name="van Eijk R."/>
            <person name="Schleper C."/>
            <person name="Guy L."/>
            <person name="Ettema T.J."/>
        </authorList>
    </citation>
    <scope>NUCLEOTIDE SEQUENCE</scope>
</reference>
<dbReference type="EMBL" id="LAZR01035864">
    <property type="protein sequence ID" value="KKL26363.1"/>
    <property type="molecule type" value="Genomic_DNA"/>
</dbReference>
<protein>
    <submittedName>
        <fullName evidence="2">Uncharacterized protein</fullName>
    </submittedName>
</protein>
<comment type="caution">
    <text evidence="2">The sequence shown here is derived from an EMBL/GenBank/DDBJ whole genome shotgun (WGS) entry which is preliminary data.</text>
</comment>
<sequence>MSWNGQTSTSGTIQFARTIIGSVIVDFGWTVIPFWCDWRRIGALLGLIGMFAVPILGIWFLS</sequence>
<name>A0A0F9ER69_9ZZZZ</name>
<organism evidence="2">
    <name type="scientific">marine sediment metagenome</name>
    <dbReference type="NCBI Taxonomy" id="412755"/>
    <lineage>
        <taxon>unclassified sequences</taxon>
        <taxon>metagenomes</taxon>
        <taxon>ecological metagenomes</taxon>
    </lineage>
</organism>
<dbReference type="AlphaFoldDB" id="A0A0F9ER69"/>
<feature type="transmembrane region" description="Helical" evidence="1">
    <location>
        <begin position="43"/>
        <end position="61"/>
    </location>
</feature>
<gene>
    <name evidence="2" type="ORF">LCGC14_2396060</name>
</gene>
<feature type="transmembrane region" description="Helical" evidence="1">
    <location>
        <begin position="15"/>
        <end position="36"/>
    </location>
</feature>
<evidence type="ECO:0000313" key="2">
    <source>
        <dbReference type="EMBL" id="KKL26363.1"/>
    </source>
</evidence>
<evidence type="ECO:0000256" key="1">
    <source>
        <dbReference type="SAM" id="Phobius"/>
    </source>
</evidence>